<dbReference type="Proteomes" id="UP000436088">
    <property type="component" value="Unassembled WGS sequence"/>
</dbReference>
<dbReference type="InterPro" id="IPR001401">
    <property type="entry name" value="Dynamin_GTPase"/>
</dbReference>
<dbReference type="Pfam" id="PF07727">
    <property type="entry name" value="RVT_2"/>
    <property type="match status" value="1"/>
</dbReference>
<dbReference type="InterPro" id="IPR043502">
    <property type="entry name" value="DNA/RNA_pol_sf"/>
</dbReference>
<dbReference type="CDD" id="cd09272">
    <property type="entry name" value="RNase_HI_RT_Ty1"/>
    <property type="match status" value="1"/>
</dbReference>
<comment type="caution">
    <text evidence="2">The sequence shown here is derived from an EMBL/GenBank/DDBJ whole genome shotgun (WGS) entry which is preliminary data.</text>
</comment>
<dbReference type="GO" id="GO:0016020">
    <property type="term" value="C:membrane"/>
    <property type="evidence" value="ECO:0007669"/>
    <property type="project" value="TreeGrafter"/>
</dbReference>
<protein>
    <submittedName>
        <fullName evidence="2">Dynamin-related protein 4A</fullName>
    </submittedName>
</protein>
<dbReference type="InterPro" id="IPR022812">
    <property type="entry name" value="Dynamin"/>
</dbReference>
<dbReference type="GO" id="GO:0008017">
    <property type="term" value="F:microtubule binding"/>
    <property type="evidence" value="ECO:0007669"/>
    <property type="project" value="TreeGrafter"/>
</dbReference>
<dbReference type="SMART" id="SM00053">
    <property type="entry name" value="DYNc"/>
    <property type="match status" value="1"/>
</dbReference>
<accession>A0A6A2WC36</accession>
<dbReference type="GO" id="GO:0005874">
    <property type="term" value="C:microtubule"/>
    <property type="evidence" value="ECO:0007669"/>
    <property type="project" value="TreeGrafter"/>
</dbReference>
<keyword evidence="3" id="KW-1185">Reference proteome</keyword>
<dbReference type="PANTHER" id="PTHR11566:SF173">
    <property type="entry name" value="DYNAMIN-RELATED PROTEIN 4C"/>
    <property type="match status" value="1"/>
</dbReference>
<name>A0A6A2WC36_HIBSY</name>
<dbReference type="GO" id="GO:0005737">
    <property type="term" value="C:cytoplasm"/>
    <property type="evidence" value="ECO:0007669"/>
    <property type="project" value="TreeGrafter"/>
</dbReference>
<reference evidence="2" key="1">
    <citation type="submission" date="2019-09" db="EMBL/GenBank/DDBJ databases">
        <title>Draft genome information of white flower Hibiscus syriacus.</title>
        <authorList>
            <person name="Kim Y.-M."/>
        </authorList>
    </citation>
    <scope>NUCLEOTIDE SEQUENCE [LARGE SCALE GENOMIC DNA]</scope>
    <source>
        <strain evidence="2">YM2019G1</strain>
    </source>
</reference>
<evidence type="ECO:0000259" key="1">
    <source>
        <dbReference type="SMART" id="SM00053"/>
    </source>
</evidence>
<dbReference type="PANTHER" id="PTHR11566">
    <property type="entry name" value="DYNAMIN"/>
    <property type="match status" value="1"/>
</dbReference>
<dbReference type="AlphaFoldDB" id="A0A6A2WC36"/>
<dbReference type="InterPro" id="IPR027417">
    <property type="entry name" value="P-loop_NTPase"/>
</dbReference>
<gene>
    <name evidence="2" type="ORF">F3Y22_tig00117034pilonHSYRG01457</name>
</gene>
<evidence type="ECO:0000313" key="3">
    <source>
        <dbReference type="Proteomes" id="UP000436088"/>
    </source>
</evidence>
<dbReference type="SUPFAM" id="SSF52540">
    <property type="entry name" value="P-loop containing nucleoside triphosphate hydrolases"/>
    <property type="match status" value="1"/>
</dbReference>
<dbReference type="GO" id="GO:0005525">
    <property type="term" value="F:GTP binding"/>
    <property type="evidence" value="ECO:0007669"/>
    <property type="project" value="InterPro"/>
</dbReference>
<organism evidence="2 3">
    <name type="scientific">Hibiscus syriacus</name>
    <name type="common">Rose of Sharon</name>
    <dbReference type="NCBI Taxonomy" id="106335"/>
    <lineage>
        <taxon>Eukaryota</taxon>
        <taxon>Viridiplantae</taxon>
        <taxon>Streptophyta</taxon>
        <taxon>Embryophyta</taxon>
        <taxon>Tracheophyta</taxon>
        <taxon>Spermatophyta</taxon>
        <taxon>Magnoliopsida</taxon>
        <taxon>eudicotyledons</taxon>
        <taxon>Gunneridae</taxon>
        <taxon>Pentapetalae</taxon>
        <taxon>rosids</taxon>
        <taxon>malvids</taxon>
        <taxon>Malvales</taxon>
        <taxon>Malvaceae</taxon>
        <taxon>Malvoideae</taxon>
        <taxon>Hibiscus</taxon>
    </lineage>
</organism>
<proteinExistence type="predicted"/>
<feature type="domain" description="Dynamin GTPase" evidence="1">
    <location>
        <begin position="288"/>
        <end position="497"/>
    </location>
</feature>
<dbReference type="SUPFAM" id="SSF56672">
    <property type="entry name" value="DNA/RNA polymerases"/>
    <property type="match status" value="1"/>
</dbReference>
<dbReference type="InterPro" id="IPR013103">
    <property type="entry name" value="RVT_2"/>
</dbReference>
<sequence>MITRVKASIQKPRLFHVCPDEEPRNIKDVMLTPHWKRATQEEYDTLMANKTWSLVSLPENCMVVNCKWIFKVKRNVDGFVSRYKVCLAAKGFLQQSGIDFAEVFSSVVKPTTVRVILCLALTKGWLLCQVDINNAFFNDVLSEKVYMTHPYGFVQGDCNLGSVVYMLVYVDDIILIGSDACEVQTLFWRYTKSFPTPMVSNCKLAADVGVPIENDAQYKSIVGTLQYIMVTRPDITFSINRAFHFGLLHIFWINLVSWSSCKQQVVARSTTEAKCQSVSSVVADIVWIESLLKELHVVPHGRSTLWCNNSNVVAVCAHPVLHSKFKHVVGVLTKSLSSPSFFKHRQKLLVSQLRPRQVVLNKCSSKGNVVPAEEFQIVTAINIATDEVAGRGKSIYNTSITLVVKKHGIPDLTMIDLPGLLRVPVHATDDFSTCESIRMSQQVDKTGESTLAVVTKADKEPEELLEKVTANDVNIGFGYVCVRNHVGDASQEEARKEEAGLFETNTHLSSIDKSMVGVPVAKLKANVSELEKMPEALSSIAEATQTLMRIIGAAKESLKKFLWRREFDEFPYDNTKHGTARFVEMLNKFSDDLHNCKESNLAKDFLAEEIKVLEDFRGIKVSNYLPSFAAKHCSVSTKRAAHKLVQKMREQSINRVKEIVEMERLTVYTCNPDYKTEWTKLMSQQDYFISPVNTGPNTRQMPFSMVLQGIGEIEIEHLRQHKNVLLLQQAFDLKMRMCTYWKIFEDDNAIPCNGCKAYEAQNEHRAVKGVQR</sequence>
<evidence type="ECO:0000313" key="2">
    <source>
        <dbReference type="EMBL" id="KAE8655238.1"/>
    </source>
</evidence>
<dbReference type="EMBL" id="VEPZ02001782">
    <property type="protein sequence ID" value="KAE8655238.1"/>
    <property type="molecule type" value="Genomic_DNA"/>
</dbReference>
<dbReference type="GO" id="GO:0003924">
    <property type="term" value="F:GTPase activity"/>
    <property type="evidence" value="ECO:0007669"/>
    <property type="project" value="InterPro"/>
</dbReference>
<dbReference type="Gene3D" id="3.40.50.300">
    <property type="entry name" value="P-loop containing nucleotide triphosphate hydrolases"/>
    <property type="match status" value="2"/>
</dbReference>